<dbReference type="EMBL" id="AMCI01001568">
    <property type="protein sequence ID" value="EJX05134.1"/>
    <property type="molecule type" value="Genomic_DNA"/>
</dbReference>
<accession>J9GE09</accession>
<dbReference type="AlphaFoldDB" id="J9GE09"/>
<comment type="caution">
    <text evidence="1">The sequence shown here is derived from an EMBL/GenBank/DDBJ whole genome shotgun (WGS) entry which is preliminary data.</text>
</comment>
<evidence type="ECO:0000313" key="1">
    <source>
        <dbReference type="EMBL" id="EJX05134.1"/>
    </source>
</evidence>
<protein>
    <submittedName>
        <fullName evidence="1">Uncharacterized protein</fullName>
    </submittedName>
</protein>
<reference evidence="1" key="1">
    <citation type="journal article" date="2012" name="PLoS ONE">
        <title>Gene sets for utilization of primary and secondary nutrition supplies in the distal gut of endangered iberian lynx.</title>
        <authorList>
            <person name="Alcaide M."/>
            <person name="Messina E."/>
            <person name="Richter M."/>
            <person name="Bargiela R."/>
            <person name="Peplies J."/>
            <person name="Huws S.A."/>
            <person name="Newbold C.J."/>
            <person name="Golyshin P.N."/>
            <person name="Simon M.A."/>
            <person name="Lopez G."/>
            <person name="Yakimov M.M."/>
            <person name="Ferrer M."/>
        </authorList>
    </citation>
    <scope>NUCLEOTIDE SEQUENCE</scope>
</reference>
<name>J9GE09_9ZZZZ</name>
<gene>
    <name evidence="1" type="ORF">EVA_06756</name>
</gene>
<sequence length="48" mass="5130">MLVKLPVLTFLGRPSILVTSIMSLPSMKKAVSSADILPSRNVCPTETS</sequence>
<organism evidence="1">
    <name type="scientific">gut metagenome</name>
    <dbReference type="NCBI Taxonomy" id="749906"/>
    <lineage>
        <taxon>unclassified sequences</taxon>
        <taxon>metagenomes</taxon>
        <taxon>organismal metagenomes</taxon>
    </lineage>
</organism>
<proteinExistence type="predicted"/>